<reference evidence="3" key="1">
    <citation type="journal article" date="2014" name="Science">
        <title>Ancient hybridizations among the ancestral genomes of bread wheat.</title>
        <authorList>
            <consortium name="International Wheat Genome Sequencing Consortium,"/>
            <person name="Marcussen T."/>
            <person name="Sandve S.R."/>
            <person name="Heier L."/>
            <person name="Spannagl M."/>
            <person name="Pfeifer M."/>
            <person name="Jakobsen K.S."/>
            <person name="Wulff B.B."/>
            <person name="Steuernagel B."/>
            <person name="Mayer K.F."/>
            <person name="Olsen O.A."/>
        </authorList>
    </citation>
    <scope>NUCLEOTIDE SEQUENCE [LARGE SCALE GENOMIC DNA]</scope>
    <source>
        <strain evidence="3">cv. AL8/78</strain>
    </source>
</reference>
<dbReference type="AlphaFoldDB" id="A0A453KC65"/>
<organism evidence="2 3">
    <name type="scientific">Aegilops tauschii subsp. strangulata</name>
    <name type="common">Goatgrass</name>
    <dbReference type="NCBI Taxonomy" id="200361"/>
    <lineage>
        <taxon>Eukaryota</taxon>
        <taxon>Viridiplantae</taxon>
        <taxon>Streptophyta</taxon>
        <taxon>Embryophyta</taxon>
        <taxon>Tracheophyta</taxon>
        <taxon>Spermatophyta</taxon>
        <taxon>Magnoliopsida</taxon>
        <taxon>Liliopsida</taxon>
        <taxon>Poales</taxon>
        <taxon>Poaceae</taxon>
        <taxon>BOP clade</taxon>
        <taxon>Pooideae</taxon>
        <taxon>Triticodae</taxon>
        <taxon>Triticeae</taxon>
        <taxon>Triticinae</taxon>
        <taxon>Aegilops</taxon>
    </lineage>
</organism>
<sequence length="66" mass="7249">DQFIFSPVFIGVFMSLLVTLEGKPSLVVPKLKQGVVLFIDRELAIVDTVPVFEFLFCPTEAPGSCC</sequence>
<protein>
    <submittedName>
        <fullName evidence="2">Uncharacterized protein</fullName>
    </submittedName>
</protein>
<reference evidence="3" key="2">
    <citation type="journal article" date="2017" name="Nat. Plants">
        <title>The Aegilops tauschii genome reveals multiple impacts of transposons.</title>
        <authorList>
            <person name="Zhao G."/>
            <person name="Zou C."/>
            <person name="Li K."/>
            <person name="Wang K."/>
            <person name="Li T."/>
            <person name="Gao L."/>
            <person name="Zhang X."/>
            <person name="Wang H."/>
            <person name="Yang Z."/>
            <person name="Liu X."/>
            <person name="Jiang W."/>
            <person name="Mao L."/>
            <person name="Kong X."/>
            <person name="Jiao Y."/>
            <person name="Jia J."/>
        </authorList>
    </citation>
    <scope>NUCLEOTIDE SEQUENCE [LARGE SCALE GENOMIC DNA]</scope>
    <source>
        <strain evidence="3">cv. AL8/78</strain>
    </source>
</reference>
<proteinExistence type="predicted"/>
<feature type="chain" id="PRO_5019023217" evidence="1">
    <location>
        <begin position="23"/>
        <end position="66"/>
    </location>
</feature>
<evidence type="ECO:0000313" key="3">
    <source>
        <dbReference type="Proteomes" id="UP000015105"/>
    </source>
</evidence>
<accession>A0A453KC65</accession>
<keyword evidence="1" id="KW-0732">Signal</keyword>
<feature type="signal peptide" evidence="1">
    <location>
        <begin position="1"/>
        <end position="22"/>
    </location>
</feature>
<reference evidence="2" key="3">
    <citation type="journal article" date="2017" name="Nature">
        <title>Genome sequence of the progenitor of the wheat D genome Aegilops tauschii.</title>
        <authorList>
            <person name="Luo M.C."/>
            <person name="Gu Y.Q."/>
            <person name="Puiu D."/>
            <person name="Wang H."/>
            <person name="Twardziok S.O."/>
            <person name="Deal K.R."/>
            <person name="Huo N."/>
            <person name="Zhu T."/>
            <person name="Wang L."/>
            <person name="Wang Y."/>
            <person name="McGuire P.E."/>
            <person name="Liu S."/>
            <person name="Long H."/>
            <person name="Ramasamy R.K."/>
            <person name="Rodriguez J.C."/>
            <person name="Van S.L."/>
            <person name="Yuan L."/>
            <person name="Wang Z."/>
            <person name="Xia Z."/>
            <person name="Xiao L."/>
            <person name="Anderson O.D."/>
            <person name="Ouyang S."/>
            <person name="Liang Y."/>
            <person name="Zimin A.V."/>
            <person name="Pertea G."/>
            <person name="Qi P."/>
            <person name="Bennetzen J.L."/>
            <person name="Dai X."/>
            <person name="Dawson M.W."/>
            <person name="Muller H.G."/>
            <person name="Kugler K."/>
            <person name="Rivarola-Duarte L."/>
            <person name="Spannagl M."/>
            <person name="Mayer K.F.X."/>
            <person name="Lu F.H."/>
            <person name="Bevan M.W."/>
            <person name="Leroy P."/>
            <person name="Li P."/>
            <person name="You F.M."/>
            <person name="Sun Q."/>
            <person name="Liu Z."/>
            <person name="Lyons E."/>
            <person name="Wicker T."/>
            <person name="Salzberg S.L."/>
            <person name="Devos K.M."/>
            <person name="Dvorak J."/>
        </authorList>
    </citation>
    <scope>NUCLEOTIDE SEQUENCE [LARGE SCALE GENOMIC DNA]</scope>
    <source>
        <strain evidence="2">cv. AL8/78</strain>
    </source>
</reference>
<evidence type="ECO:0000313" key="2">
    <source>
        <dbReference type="EnsemblPlants" id="AET5Gv20368200.14"/>
    </source>
</evidence>
<reference evidence="2" key="5">
    <citation type="journal article" date="2021" name="G3 (Bethesda)">
        <title>Aegilops tauschii genome assembly Aet v5.0 features greater sequence contiguity and improved annotation.</title>
        <authorList>
            <person name="Wang L."/>
            <person name="Zhu T."/>
            <person name="Rodriguez J.C."/>
            <person name="Deal K.R."/>
            <person name="Dubcovsky J."/>
            <person name="McGuire P.E."/>
            <person name="Lux T."/>
            <person name="Spannagl M."/>
            <person name="Mayer K.F.X."/>
            <person name="Baldrich P."/>
            <person name="Meyers B.C."/>
            <person name="Huo N."/>
            <person name="Gu Y.Q."/>
            <person name="Zhou H."/>
            <person name="Devos K.M."/>
            <person name="Bennetzen J.L."/>
            <person name="Unver T."/>
            <person name="Budak H."/>
            <person name="Gulick P.J."/>
            <person name="Galiba G."/>
            <person name="Kalapos B."/>
            <person name="Nelson D.R."/>
            <person name="Li P."/>
            <person name="You F.M."/>
            <person name="Luo M.C."/>
            <person name="Dvorak J."/>
        </authorList>
    </citation>
    <scope>NUCLEOTIDE SEQUENCE [LARGE SCALE GENOMIC DNA]</scope>
    <source>
        <strain evidence="2">cv. AL8/78</strain>
    </source>
</reference>
<reference evidence="2" key="4">
    <citation type="submission" date="2019-03" db="UniProtKB">
        <authorList>
            <consortium name="EnsemblPlants"/>
        </authorList>
    </citation>
    <scope>IDENTIFICATION</scope>
</reference>
<dbReference type="Gramene" id="AET5Gv20368200.14">
    <property type="protein sequence ID" value="AET5Gv20368200.14"/>
    <property type="gene ID" value="AET5Gv20368200"/>
</dbReference>
<dbReference type="Proteomes" id="UP000015105">
    <property type="component" value="Chromosome 5D"/>
</dbReference>
<dbReference type="EnsemblPlants" id="AET5Gv20368200.14">
    <property type="protein sequence ID" value="AET5Gv20368200.14"/>
    <property type="gene ID" value="AET5Gv20368200"/>
</dbReference>
<name>A0A453KC65_AEGTS</name>
<keyword evidence="3" id="KW-1185">Reference proteome</keyword>
<evidence type="ECO:0000256" key="1">
    <source>
        <dbReference type="SAM" id="SignalP"/>
    </source>
</evidence>